<comment type="cofactor">
    <cofactor evidence="1">
        <name>Zn(2+)</name>
        <dbReference type="ChEBI" id="CHEBI:29105"/>
    </cofactor>
</comment>
<comment type="similarity">
    <text evidence="2">Belongs to the zinc-containing alcohol dehydrogenase family.</text>
</comment>
<evidence type="ECO:0000313" key="7">
    <source>
        <dbReference type="Proteomes" id="UP000250140"/>
    </source>
</evidence>
<dbReference type="Gene3D" id="3.40.50.720">
    <property type="entry name" value="NAD(P)-binding Rossmann-like Domain"/>
    <property type="match status" value="1"/>
</dbReference>
<keyword evidence="4" id="KW-0862">Zinc</keyword>
<name>A0A8E2JP80_9PEZI</name>
<evidence type="ECO:0000256" key="4">
    <source>
        <dbReference type="ARBA" id="ARBA00022833"/>
    </source>
</evidence>
<dbReference type="OrthoDB" id="5363962at2759"/>
<dbReference type="PANTHER" id="PTHR43161">
    <property type="entry name" value="SORBITOL DEHYDROGENASE"/>
    <property type="match status" value="1"/>
</dbReference>
<keyword evidence="5" id="KW-0560">Oxidoreductase</keyword>
<gene>
    <name evidence="6" type="ORF">AOQ84DRAFT_250899</name>
</gene>
<feature type="non-terminal residue" evidence="6">
    <location>
        <position position="1"/>
    </location>
</feature>
<dbReference type="GO" id="GO:0003939">
    <property type="term" value="F:L-iditol 2-dehydrogenase (NAD+) activity"/>
    <property type="evidence" value="ECO:0007669"/>
    <property type="project" value="TreeGrafter"/>
</dbReference>
<sequence length="84" mass="8972">TGPEGKVMVIGMGTSVYTLPVSAAALREVDLLGSFRYANTYPAAMEVLSTDSDEGLAFSKLITHQLDELDATEDALSMACKKEE</sequence>
<dbReference type="GO" id="GO:0006062">
    <property type="term" value="P:sorbitol catabolic process"/>
    <property type="evidence" value="ECO:0007669"/>
    <property type="project" value="TreeGrafter"/>
</dbReference>
<evidence type="ECO:0000313" key="6">
    <source>
        <dbReference type="EMBL" id="OCL04580.1"/>
    </source>
</evidence>
<proteinExistence type="inferred from homology"/>
<evidence type="ECO:0000256" key="5">
    <source>
        <dbReference type="ARBA" id="ARBA00023002"/>
    </source>
</evidence>
<organism evidence="6 7">
    <name type="scientific">Glonium stellatum</name>
    <dbReference type="NCBI Taxonomy" id="574774"/>
    <lineage>
        <taxon>Eukaryota</taxon>
        <taxon>Fungi</taxon>
        <taxon>Dikarya</taxon>
        <taxon>Ascomycota</taxon>
        <taxon>Pezizomycotina</taxon>
        <taxon>Dothideomycetes</taxon>
        <taxon>Pleosporomycetidae</taxon>
        <taxon>Gloniales</taxon>
        <taxon>Gloniaceae</taxon>
        <taxon>Glonium</taxon>
    </lineage>
</organism>
<accession>A0A8E2JP80</accession>
<dbReference type="GO" id="GO:0046872">
    <property type="term" value="F:metal ion binding"/>
    <property type="evidence" value="ECO:0007669"/>
    <property type="project" value="UniProtKB-KW"/>
</dbReference>
<evidence type="ECO:0000256" key="3">
    <source>
        <dbReference type="ARBA" id="ARBA00022723"/>
    </source>
</evidence>
<evidence type="ECO:0000256" key="1">
    <source>
        <dbReference type="ARBA" id="ARBA00001947"/>
    </source>
</evidence>
<evidence type="ECO:0000256" key="2">
    <source>
        <dbReference type="ARBA" id="ARBA00008072"/>
    </source>
</evidence>
<dbReference type="EMBL" id="KV750472">
    <property type="protein sequence ID" value="OCL04580.1"/>
    <property type="molecule type" value="Genomic_DNA"/>
</dbReference>
<protein>
    <submittedName>
        <fullName evidence="6">Uncharacterized protein</fullName>
    </submittedName>
</protein>
<keyword evidence="3" id="KW-0479">Metal-binding</keyword>
<reference evidence="6 7" key="1">
    <citation type="journal article" date="2016" name="Nat. Commun.">
        <title>Ectomycorrhizal ecology is imprinted in the genome of the dominant symbiotic fungus Cenococcum geophilum.</title>
        <authorList>
            <consortium name="DOE Joint Genome Institute"/>
            <person name="Peter M."/>
            <person name="Kohler A."/>
            <person name="Ohm R.A."/>
            <person name="Kuo A."/>
            <person name="Krutzmann J."/>
            <person name="Morin E."/>
            <person name="Arend M."/>
            <person name="Barry K.W."/>
            <person name="Binder M."/>
            <person name="Choi C."/>
            <person name="Clum A."/>
            <person name="Copeland A."/>
            <person name="Grisel N."/>
            <person name="Haridas S."/>
            <person name="Kipfer T."/>
            <person name="LaButti K."/>
            <person name="Lindquist E."/>
            <person name="Lipzen A."/>
            <person name="Maire R."/>
            <person name="Meier B."/>
            <person name="Mihaltcheva S."/>
            <person name="Molinier V."/>
            <person name="Murat C."/>
            <person name="Poggeler S."/>
            <person name="Quandt C.A."/>
            <person name="Sperisen C."/>
            <person name="Tritt A."/>
            <person name="Tisserant E."/>
            <person name="Crous P.W."/>
            <person name="Henrissat B."/>
            <person name="Nehls U."/>
            <person name="Egli S."/>
            <person name="Spatafora J.W."/>
            <person name="Grigoriev I.V."/>
            <person name="Martin F.M."/>
        </authorList>
    </citation>
    <scope>NUCLEOTIDE SEQUENCE [LARGE SCALE GENOMIC DNA]</scope>
    <source>
        <strain evidence="6 7">CBS 207.34</strain>
    </source>
</reference>
<dbReference type="Proteomes" id="UP000250140">
    <property type="component" value="Unassembled WGS sequence"/>
</dbReference>
<dbReference type="Gene3D" id="3.90.180.10">
    <property type="entry name" value="Medium-chain alcohol dehydrogenases, catalytic domain"/>
    <property type="match status" value="1"/>
</dbReference>
<dbReference type="PANTHER" id="PTHR43161:SF25">
    <property type="entry name" value="ALCOHOL DEHYDROGENASE, PUTATIVE (AFU_ORTHOLOGUE AFUA_1G14390)-RELATED"/>
    <property type="match status" value="1"/>
</dbReference>
<feature type="non-terminal residue" evidence="6">
    <location>
        <position position="84"/>
    </location>
</feature>
<keyword evidence="7" id="KW-1185">Reference proteome</keyword>
<dbReference type="AlphaFoldDB" id="A0A8E2JP80"/>